<evidence type="ECO:0000259" key="7">
    <source>
        <dbReference type="PROSITE" id="PS50189"/>
    </source>
</evidence>
<evidence type="ECO:0000256" key="1">
    <source>
        <dbReference type="ARBA" id="ARBA00004613"/>
    </source>
</evidence>
<evidence type="ECO:0000313" key="8">
    <source>
        <dbReference type="EMBL" id="KAK2549600.1"/>
    </source>
</evidence>
<sequence>MTRTMNDLLYAVTLSMIIACLSSCQACSCSKTDPQEAFCHAQFVIRAKVLSHGLVTENNKTRVYNLRIQKVYKGEENLNQTDGIRPYGSHQRSSFAKAYTPSSSARCGVKLGNNTLYLLSGTIWRRKLQLSWCKWFLSWSTITSRQRKGIRGSYAKNCGDM</sequence>
<dbReference type="GO" id="GO:0002020">
    <property type="term" value="F:protease binding"/>
    <property type="evidence" value="ECO:0007669"/>
    <property type="project" value="TreeGrafter"/>
</dbReference>
<comment type="subcellular location">
    <subcellularLocation>
        <location evidence="1">Secreted</location>
    </subcellularLocation>
</comment>
<evidence type="ECO:0000256" key="6">
    <source>
        <dbReference type="SAM" id="SignalP"/>
    </source>
</evidence>
<dbReference type="AlphaFoldDB" id="A0AAD9PV27"/>
<dbReference type="PROSITE" id="PS51257">
    <property type="entry name" value="PROKAR_LIPOPROTEIN"/>
    <property type="match status" value="1"/>
</dbReference>
<dbReference type="PANTHER" id="PTHR11844">
    <property type="entry name" value="METALLOPROTEASE INHIBITOR"/>
    <property type="match status" value="1"/>
</dbReference>
<feature type="signal peptide" evidence="6">
    <location>
        <begin position="1"/>
        <end position="26"/>
    </location>
</feature>
<keyword evidence="4" id="KW-0862">Zinc</keyword>
<dbReference type="InterPro" id="IPR008993">
    <property type="entry name" value="TIMP-like_OB-fold"/>
</dbReference>
<dbReference type="GO" id="GO:0051045">
    <property type="term" value="P:negative regulation of membrane protein ectodomain proteolysis"/>
    <property type="evidence" value="ECO:0007669"/>
    <property type="project" value="TreeGrafter"/>
</dbReference>
<dbReference type="PANTHER" id="PTHR11844:SF33">
    <property type="entry name" value="TISSUE INHIBITOR OF METALLOPROTEINASE"/>
    <property type="match status" value="1"/>
</dbReference>
<accession>A0AAD9PV27</accession>
<name>A0AAD9PV27_ACRCE</name>
<protein>
    <submittedName>
        <fullName evidence="8">Metalloproteinase inhibitor 3</fullName>
    </submittedName>
</protein>
<evidence type="ECO:0000256" key="5">
    <source>
        <dbReference type="PIRSR" id="PIRSR601820-3"/>
    </source>
</evidence>
<dbReference type="PROSITE" id="PS50189">
    <property type="entry name" value="NTR"/>
    <property type="match status" value="1"/>
</dbReference>
<keyword evidence="2" id="KW-0964">Secreted</keyword>
<gene>
    <name evidence="8" type="ORF">P5673_029849</name>
</gene>
<dbReference type="InterPro" id="IPR001134">
    <property type="entry name" value="Netrin_domain"/>
</dbReference>
<dbReference type="InterPro" id="IPR001820">
    <property type="entry name" value="TIMP"/>
</dbReference>
<comment type="caution">
    <text evidence="8">The sequence shown here is derived from an EMBL/GenBank/DDBJ whole genome shotgun (WGS) entry which is preliminary data.</text>
</comment>
<keyword evidence="8" id="KW-0483">Metalloprotease inhibitor</keyword>
<feature type="disulfide bond" evidence="5">
    <location>
        <begin position="39"/>
        <end position="158"/>
    </location>
</feature>
<keyword evidence="8" id="KW-0646">Protease inhibitor</keyword>
<dbReference type="GO" id="GO:0031012">
    <property type="term" value="C:extracellular matrix"/>
    <property type="evidence" value="ECO:0007669"/>
    <property type="project" value="TreeGrafter"/>
</dbReference>
<keyword evidence="4" id="KW-0479">Metal-binding</keyword>
<evidence type="ECO:0000313" key="9">
    <source>
        <dbReference type="Proteomes" id="UP001249851"/>
    </source>
</evidence>
<dbReference type="Gene3D" id="2.40.50.120">
    <property type="match status" value="1"/>
</dbReference>
<dbReference type="Pfam" id="PF00965">
    <property type="entry name" value="TIMP"/>
    <property type="match status" value="1"/>
</dbReference>
<evidence type="ECO:0000256" key="4">
    <source>
        <dbReference type="PIRSR" id="PIRSR601820-1"/>
    </source>
</evidence>
<feature type="disulfide bond" evidence="5">
    <location>
        <begin position="27"/>
        <end position="107"/>
    </location>
</feature>
<keyword evidence="6" id="KW-0732">Signal</keyword>
<feature type="binding site" evidence="4">
    <location>
        <position position="27"/>
    </location>
    <ligand>
        <name>Zn(2+)</name>
        <dbReference type="ChEBI" id="CHEBI:29105"/>
        <note>ligand shared with metalloproteinase partner</note>
    </ligand>
</feature>
<feature type="domain" description="NTR" evidence="7">
    <location>
        <begin position="20"/>
        <end position="158"/>
    </location>
</feature>
<dbReference type="EMBL" id="JARQWQ010000123">
    <property type="protein sequence ID" value="KAK2549600.1"/>
    <property type="molecule type" value="Genomic_DNA"/>
</dbReference>
<evidence type="ECO:0000256" key="3">
    <source>
        <dbReference type="ARBA" id="ARBA00023157"/>
    </source>
</evidence>
<keyword evidence="8" id="KW-0481">Metalloenzyme inhibitor</keyword>
<dbReference type="SMART" id="SM00206">
    <property type="entry name" value="NTR"/>
    <property type="match status" value="1"/>
</dbReference>
<dbReference type="GO" id="GO:0046872">
    <property type="term" value="F:metal ion binding"/>
    <property type="evidence" value="ECO:0007669"/>
    <property type="project" value="UniProtKB-KW"/>
</dbReference>
<keyword evidence="3 5" id="KW-1015">Disulfide bond</keyword>
<dbReference type="Proteomes" id="UP001249851">
    <property type="component" value="Unassembled WGS sequence"/>
</dbReference>
<dbReference type="GO" id="GO:0005615">
    <property type="term" value="C:extracellular space"/>
    <property type="evidence" value="ECO:0007669"/>
    <property type="project" value="TreeGrafter"/>
</dbReference>
<feature type="chain" id="PRO_5042047222" evidence="6">
    <location>
        <begin position="27"/>
        <end position="161"/>
    </location>
</feature>
<organism evidence="8 9">
    <name type="scientific">Acropora cervicornis</name>
    <name type="common">Staghorn coral</name>
    <dbReference type="NCBI Taxonomy" id="6130"/>
    <lineage>
        <taxon>Eukaryota</taxon>
        <taxon>Metazoa</taxon>
        <taxon>Cnidaria</taxon>
        <taxon>Anthozoa</taxon>
        <taxon>Hexacorallia</taxon>
        <taxon>Scleractinia</taxon>
        <taxon>Astrocoeniina</taxon>
        <taxon>Acroporidae</taxon>
        <taxon>Acropora</taxon>
    </lineage>
</organism>
<dbReference type="GO" id="GO:0008191">
    <property type="term" value="F:metalloendopeptidase inhibitor activity"/>
    <property type="evidence" value="ECO:0007669"/>
    <property type="project" value="InterPro"/>
</dbReference>
<proteinExistence type="predicted"/>
<reference evidence="8" key="2">
    <citation type="journal article" date="2023" name="Science">
        <title>Genomic signatures of disease resistance in endangered staghorn corals.</title>
        <authorList>
            <person name="Vollmer S.V."/>
            <person name="Selwyn J.D."/>
            <person name="Despard B.A."/>
            <person name="Roesel C.L."/>
        </authorList>
    </citation>
    <scope>NUCLEOTIDE SEQUENCE</scope>
    <source>
        <strain evidence="8">K2</strain>
    </source>
</reference>
<dbReference type="CDD" id="cd03577">
    <property type="entry name" value="NTR_TIMP_like"/>
    <property type="match status" value="1"/>
</dbReference>
<dbReference type="SUPFAM" id="SSF50242">
    <property type="entry name" value="TIMP-like"/>
    <property type="match status" value="1"/>
</dbReference>
<keyword evidence="9" id="KW-1185">Reference proteome</keyword>
<reference evidence="8" key="1">
    <citation type="journal article" date="2023" name="G3 (Bethesda)">
        <title>Whole genome assembly and annotation of the endangered Caribbean coral Acropora cervicornis.</title>
        <authorList>
            <person name="Selwyn J.D."/>
            <person name="Vollmer S.V."/>
        </authorList>
    </citation>
    <scope>NUCLEOTIDE SEQUENCE</scope>
    <source>
        <strain evidence="8">K2</strain>
    </source>
</reference>
<feature type="disulfide bond" evidence="5">
    <location>
        <begin position="29"/>
        <end position="133"/>
    </location>
</feature>
<evidence type="ECO:0000256" key="2">
    <source>
        <dbReference type="ARBA" id="ARBA00022525"/>
    </source>
</evidence>